<sequence length="212" mass="21216">MSERPTRPPGGPWLFPPAPPPAGRGADERHGPGPGAVLFDRDGTLVEDVPYNGDPARVRVLPGARAALELLRERGVATGVVSNQSGVALGYFGRAEAEAVGARIEELLGPFGVWAVCPHGPADGCGCRKPAPGLVLAACRRLGVPPHRAVVVGDIGGDLAAAEAAGARGVLVPTPATRAEEVAAAGGAVAPDLLTAVRALLAPAPAAAEGAR</sequence>
<evidence type="ECO:0000256" key="2">
    <source>
        <dbReference type="ARBA" id="ARBA00005628"/>
    </source>
</evidence>
<name>A0A5C4V2B0_9ACTN</name>
<dbReference type="InterPro" id="IPR006549">
    <property type="entry name" value="HAD-SF_hydro_IIIA"/>
</dbReference>
<dbReference type="EMBL" id="VDGT01000009">
    <property type="protein sequence ID" value="TNM29875.1"/>
    <property type="molecule type" value="Genomic_DNA"/>
</dbReference>
<keyword evidence="4" id="KW-0479">Metal-binding</keyword>
<evidence type="ECO:0000256" key="4">
    <source>
        <dbReference type="ARBA" id="ARBA00022723"/>
    </source>
</evidence>
<evidence type="ECO:0000256" key="1">
    <source>
        <dbReference type="ARBA" id="ARBA00004496"/>
    </source>
</evidence>
<dbReference type="PANTHER" id="PTHR42891:SF1">
    <property type="entry name" value="D-GLYCERO-BETA-D-MANNO-HEPTOSE-1,7-BISPHOSPHATE 7-PHOSPHATASE"/>
    <property type="match status" value="1"/>
</dbReference>
<protein>
    <recommendedName>
        <fullName evidence="7">D,D-heptose 1,7-bisphosphate phosphatase</fullName>
    </recommendedName>
</protein>
<organism evidence="9 10">
    <name type="scientific">Streptomyces sedi</name>
    <dbReference type="NCBI Taxonomy" id="555059"/>
    <lineage>
        <taxon>Bacteria</taxon>
        <taxon>Bacillati</taxon>
        <taxon>Actinomycetota</taxon>
        <taxon>Actinomycetes</taxon>
        <taxon>Kitasatosporales</taxon>
        <taxon>Streptomycetaceae</taxon>
        <taxon>Streptomyces</taxon>
    </lineage>
</organism>
<dbReference type="GO" id="GO:0016791">
    <property type="term" value="F:phosphatase activity"/>
    <property type="evidence" value="ECO:0007669"/>
    <property type="project" value="InterPro"/>
</dbReference>
<proteinExistence type="inferred from homology"/>
<evidence type="ECO:0000256" key="8">
    <source>
        <dbReference type="SAM" id="MobiDB-lite"/>
    </source>
</evidence>
<feature type="compositionally biased region" description="Pro residues" evidence="8">
    <location>
        <begin position="7"/>
        <end position="22"/>
    </location>
</feature>
<dbReference type="SUPFAM" id="SSF56784">
    <property type="entry name" value="HAD-like"/>
    <property type="match status" value="1"/>
</dbReference>
<dbReference type="GO" id="GO:0005737">
    <property type="term" value="C:cytoplasm"/>
    <property type="evidence" value="ECO:0007669"/>
    <property type="project" value="UniProtKB-SubCell"/>
</dbReference>
<dbReference type="AlphaFoldDB" id="A0A5C4V2B0"/>
<dbReference type="NCBIfam" id="TIGR01656">
    <property type="entry name" value="Histidinol-ppas"/>
    <property type="match status" value="1"/>
</dbReference>
<evidence type="ECO:0000256" key="3">
    <source>
        <dbReference type="ARBA" id="ARBA00022490"/>
    </source>
</evidence>
<dbReference type="NCBIfam" id="TIGR01662">
    <property type="entry name" value="HAD-SF-IIIA"/>
    <property type="match status" value="1"/>
</dbReference>
<dbReference type="InterPro" id="IPR023214">
    <property type="entry name" value="HAD_sf"/>
</dbReference>
<evidence type="ECO:0000313" key="10">
    <source>
        <dbReference type="Proteomes" id="UP000311713"/>
    </source>
</evidence>
<gene>
    <name evidence="9" type="ORF">FH715_14155</name>
</gene>
<dbReference type="PANTHER" id="PTHR42891">
    <property type="entry name" value="D-GLYCERO-BETA-D-MANNO-HEPTOSE-1,7-BISPHOSPHATE 7-PHOSPHATASE"/>
    <property type="match status" value="1"/>
</dbReference>
<dbReference type="OrthoDB" id="9781367at2"/>
<dbReference type="InterPro" id="IPR004446">
    <property type="entry name" value="Heptose_bisP_phosphatase"/>
</dbReference>
<comment type="similarity">
    <text evidence="2">Belongs to the GmhB family.</text>
</comment>
<keyword evidence="5 9" id="KW-0378">Hydrolase</keyword>
<evidence type="ECO:0000256" key="7">
    <source>
        <dbReference type="ARBA" id="ARBA00031828"/>
    </source>
</evidence>
<comment type="caution">
    <text evidence="9">The sequence shown here is derived from an EMBL/GenBank/DDBJ whole genome shotgun (WGS) entry which is preliminary data.</text>
</comment>
<evidence type="ECO:0000256" key="5">
    <source>
        <dbReference type="ARBA" id="ARBA00022801"/>
    </source>
</evidence>
<dbReference type="Gene3D" id="3.40.50.1000">
    <property type="entry name" value="HAD superfamily/HAD-like"/>
    <property type="match status" value="1"/>
</dbReference>
<comment type="subcellular location">
    <subcellularLocation>
        <location evidence="1">Cytoplasm</location>
    </subcellularLocation>
</comment>
<dbReference type="InterPro" id="IPR006543">
    <property type="entry name" value="Histidinol-phos"/>
</dbReference>
<dbReference type="InterPro" id="IPR036412">
    <property type="entry name" value="HAD-like_sf"/>
</dbReference>
<accession>A0A5C4V2B0</accession>
<reference evidence="9 10" key="1">
    <citation type="submission" date="2019-06" db="EMBL/GenBank/DDBJ databases">
        <title>Draft genome of Streptomyces sedi sp. JCM16909.</title>
        <authorList>
            <person name="Klykleung N."/>
            <person name="Tanasupawat S."/>
            <person name="Kudo T."/>
            <person name="Yuki M."/>
            <person name="Ohkuma M."/>
        </authorList>
    </citation>
    <scope>NUCLEOTIDE SEQUENCE [LARGE SCALE GENOMIC DNA]</scope>
    <source>
        <strain evidence="9 10">JCM 16909</strain>
    </source>
</reference>
<dbReference type="Pfam" id="PF13242">
    <property type="entry name" value="Hydrolase_like"/>
    <property type="match status" value="1"/>
</dbReference>
<feature type="region of interest" description="Disordered" evidence="8">
    <location>
        <begin position="1"/>
        <end position="37"/>
    </location>
</feature>
<dbReference type="Proteomes" id="UP000311713">
    <property type="component" value="Unassembled WGS sequence"/>
</dbReference>
<evidence type="ECO:0000313" key="9">
    <source>
        <dbReference type="EMBL" id="TNM29875.1"/>
    </source>
</evidence>
<dbReference type="GO" id="GO:0046872">
    <property type="term" value="F:metal ion binding"/>
    <property type="evidence" value="ECO:0007669"/>
    <property type="project" value="UniProtKB-KW"/>
</dbReference>
<evidence type="ECO:0000256" key="6">
    <source>
        <dbReference type="ARBA" id="ARBA00023277"/>
    </source>
</evidence>
<dbReference type="GO" id="GO:0005975">
    <property type="term" value="P:carbohydrate metabolic process"/>
    <property type="evidence" value="ECO:0007669"/>
    <property type="project" value="InterPro"/>
</dbReference>
<keyword evidence="10" id="KW-1185">Reference proteome</keyword>
<keyword evidence="3" id="KW-0963">Cytoplasm</keyword>
<keyword evidence="6" id="KW-0119">Carbohydrate metabolism</keyword>